<sequence>MRIICLFLLFYSCQLDTEFKDLTPENAFTPAFYFNSPEFTKAMDNISAAEVDTVFSIERPKHLLPPPLHALERRWMTTDTFAFETKDFQKVLNVIMQTAESHRDSIITSFVTAVPEEVSLNGRAAYSVPGQYYLVPQSISTGKRIFLQISRTRAAGSGFWKTWYYTANGLWLIGEKLPVDLEKDIS</sequence>
<reference evidence="1" key="1">
    <citation type="submission" date="2021-06" db="EMBL/GenBank/DDBJ databases">
        <title>44 bacteria genomes isolated from Dapeng, Shenzhen.</title>
        <authorList>
            <person name="Zheng W."/>
            <person name="Yu S."/>
            <person name="Huang Y."/>
        </authorList>
    </citation>
    <scope>NUCLEOTIDE SEQUENCE</scope>
    <source>
        <strain evidence="1">DP5N28-2</strain>
    </source>
</reference>
<keyword evidence="2" id="KW-1185">Reference proteome</keyword>
<comment type="caution">
    <text evidence="1">The sequence shown here is derived from an EMBL/GenBank/DDBJ whole genome shotgun (WGS) entry which is preliminary data.</text>
</comment>
<dbReference type="AlphaFoldDB" id="A0A953HSL8"/>
<protein>
    <submittedName>
        <fullName evidence="1">Uncharacterized protein</fullName>
    </submittedName>
</protein>
<proteinExistence type="predicted"/>
<accession>A0A953HSL8</accession>
<organism evidence="1 2">
    <name type="scientific">Membranihabitans marinus</name>
    <dbReference type="NCBI Taxonomy" id="1227546"/>
    <lineage>
        <taxon>Bacteria</taxon>
        <taxon>Pseudomonadati</taxon>
        <taxon>Bacteroidota</taxon>
        <taxon>Saprospiria</taxon>
        <taxon>Saprospirales</taxon>
        <taxon>Saprospiraceae</taxon>
        <taxon>Membranihabitans</taxon>
    </lineage>
</organism>
<gene>
    <name evidence="1" type="ORF">KUV50_05090</name>
</gene>
<dbReference type="EMBL" id="JAHVHU010000005">
    <property type="protein sequence ID" value="MBY5957501.1"/>
    <property type="molecule type" value="Genomic_DNA"/>
</dbReference>
<name>A0A953HSL8_9BACT</name>
<dbReference type="Proteomes" id="UP000753961">
    <property type="component" value="Unassembled WGS sequence"/>
</dbReference>
<evidence type="ECO:0000313" key="2">
    <source>
        <dbReference type="Proteomes" id="UP000753961"/>
    </source>
</evidence>
<evidence type="ECO:0000313" key="1">
    <source>
        <dbReference type="EMBL" id="MBY5957501.1"/>
    </source>
</evidence>
<dbReference type="RefSeq" id="WP_222579022.1">
    <property type="nucleotide sequence ID" value="NZ_JAHVHU010000005.1"/>
</dbReference>